<sequence length="300" mass="34341">MDNQHNPEKDRIGQAFALARAEKPAYADLYPFLETLFLLRAGGKSAARPERFELSAEHARARWEGSFPLLRRWEFPLDTEAAESLLEMIAGSLPEDNVQLKGAHESLSRALANHPEQRTAIWRSFLQHEMEPWEEWLDVAGVDTASLLFLARNCLRPSVELVAEDLLQRFPIPKEWLKGYCPVCGSLPSLLFLEKDGQRNGYCSWCGTSWGLNRLQCCYCDNRFHESLGYLYAEAETHYHIQYCNLCKYYFKLVLTGELLYPPYLPLEEWTTLHLDLLAQRAGFKQPPSPSPVVYGDAPA</sequence>
<dbReference type="EMBL" id="CP000478">
    <property type="protein sequence ID" value="ABK16968.1"/>
    <property type="molecule type" value="Genomic_DNA"/>
</dbReference>
<dbReference type="GO" id="GO:0005829">
    <property type="term" value="C:cytosol"/>
    <property type="evidence" value="ECO:0007669"/>
    <property type="project" value="TreeGrafter"/>
</dbReference>
<gene>
    <name evidence="1" type="ordered locus">Sfum_1276</name>
</gene>
<reference evidence="1 2" key="1">
    <citation type="submission" date="2006-10" db="EMBL/GenBank/DDBJ databases">
        <title>Complete sequence of Syntrophobacter fumaroxidans MPOB.</title>
        <authorList>
            <consortium name="US DOE Joint Genome Institute"/>
            <person name="Copeland A."/>
            <person name="Lucas S."/>
            <person name="Lapidus A."/>
            <person name="Barry K."/>
            <person name="Detter J.C."/>
            <person name="Glavina del Rio T."/>
            <person name="Hammon N."/>
            <person name="Israni S."/>
            <person name="Pitluck S."/>
            <person name="Goltsman E.G."/>
            <person name="Martinez M."/>
            <person name="Schmutz J."/>
            <person name="Larimer F."/>
            <person name="Land M."/>
            <person name="Hauser L."/>
            <person name="Kyrpides N."/>
            <person name="Kim E."/>
            <person name="Boone D.R."/>
            <person name="Brockman F."/>
            <person name="Culley D."/>
            <person name="Ferry J."/>
            <person name="Gunsalus R."/>
            <person name="McInerney M.J."/>
            <person name="Morrison M."/>
            <person name="Plugge C."/>
            <person name="Rohlin L."/>
            <person name="Scholten J."/>
            <person name="Sieber J."/>
            <person name="Stams A.J.M."/>
            <person name="Worm P."/>
            <person name="Henstra A.M."/>
            <person name="Richardson P."/>
        </authorList>
    </citation>
    <scope>NUCLEOTIDE SEQUENCE [LARGE SCALE GENOMIC DNA]</scope>
    <source>
        <strain evidence="2">DSM 10017 / MPOB</strain>
    </source>
</reference>
<dbReference type="Gene3D" id="3.90.1670.10">
    <property type="entry name" value="FdhE-like domain"/>
    <property type="match status" value="1"/>
</dbReference>
<evidence type="ECO:0000313" key="1">
    <source>
        <dbReference type="EMBL" id="ABK16968.1"/>
    </source>
</evidence>
<dbReference type="eggNOG" id="COG3058">
    <property type="taxonomic scope" value="Bacteria"/>
</dbReference>
<dbReference type="STRING" id="335543.Sfum_1276"/>
<dbReference type="PANTHER" id="PTHR37689">
    <property type="entry name" value="PROTEIN FDHE"/>
    <property type="match status" value="1"/>
</dbReference>
<proteinExistence type="predicted"/>
<name>A0LHR6_SYNFM</name>
<keyword evidence="2" id="KW-1185">Reference proteome</keyword>
<dbReference type="HOGENOM" id="CLU_071015_1_0_7"/>
<dbReference type="InterPro" id="IPR024064">
    <property type="entry name" value="FdhE-like_sf"/>
</dbReference>
<dbReference type="Proteomes" id="UP000001784">
    <property type="component" value="Chromosome"/>
</dbReference>
<organism evidence="1 2">
    <name type="scientific">Syntrophobacter fumaroxidans (strain DSM 10017 / MPOB)</name>
    <dbReference type="NCBI Taxonomy" id="335543"/>
    <lineage>
        <taxon>Bacteria</taxon>
        <taxon>Pseudomonadati</taxon>
        <taxon>Thermodesulfobacteriota</taxon>
        <taxon>Syntrophobacteria</taxon>
        <taxon>Syntrophobacterales</taxon>
        <taxon>Syntrophobacteraceae</taxon>
        <taxon>Syntrophobacter</taxon>
    </lineage>
</organism>
<dbReference type="KEGG" id="sfu:Sfum_1276"/>
<dbReference type="SUPFAM" id="SSF144020">
    <property type="entry name" value="FdhE-like"/>
    <property type="match status" value="1"/>
</dbReference>
<dbReference type="InParanoid" id="A0LHR6"/>
<dbReference type="GO" id="GO:0051604">
    <property type="term" value="P:protein maturation"/>
    <property type="evidence" value="ECO:0007669"/>
    <property type="project" value="TreeGrafter"/>
</dbReference>
<evidence type="ECO:0000313" key="2">
    <source>
        <dbReference type="Proteomes" id="UP000001784"/>
    </source>
</evidence>
<dbReference type="GO" id="GO:0008199">
    <property type="term" value="F:ferric iron binding"/>
    <property type="evidence" value="ECO:0007669"/>
    <property type="project" value="TreeGrafter"/>
</dbReference>
<dbReference type="InterPro" id="IPR006452">
    <property type="entry name" value="Formate_DH_accessory"/>
</dbReference>
<protein>
    <recommendedName>
        <fullName evidence="3">Formate dehydrogenase formation protein FdhE</fullName>
    </recommendedName>
</protein>
<dbReference type="AlphaFoldDB" id="A0LHR6"/>
<evidence type="ECO:0008006" key="3">
    <source>
        <dbReference type="Google" id="ProtNLM"/>
    </source>
</evidence>
<dbReference type="PANTHER" id="PTHR37689:SF1">
    <property type="entry name" value="PROTEIN FDHE"/>
    <property type="match status" value="1"/>
</dbReference>
<dbReference type="RefSeq" id="WP_011698139.1">
    <property type="nucleotide sequence ID" value="NC_008554.1"/>
</dbReference>
<dbReference type="CDD" id="cd16341">
    <property type="entry name" value="FdhE"/>
    <property type="match status" value="1"/>
</dbReference>
<accession>A0LHR6</accession>